<organism evidence="2 3">
    <name type="scientific">Linnemannia exigua</name>
    <dbReference type="NCBI Taxonomy" id="604196"/>
    <lineage>
        <taxon>Eukaryota</taxon>
        <taxon>Fungi</taxon>
        <taxon>Fungi incertae sedis</taxon>
        <taxon>Mucoromycota</taxon>
        <taxon>Mortierellomycotina</taxon>
        <taxon>Mortierellomycetes</taxon>
        <taxon>Mortierellales</taxon>
        <taxon>Mortierellaceae</taxon>
        <taxon>Linnemannia</taxon>
    </lineage>
</organism>
<dbReference type="EMBL" id="JAAAIL010000948">
    <property type="protein sequence ID" value="KAG0272328.1"/>
    <property type="molecule type" value="Genomic_DNA"/>
</dbReference>
<feature type="compositionally biased region" description="Low complexity" evidence="1">
    <location>
        <begin position="7"/>
        <end position="24"/>
    </location>
</feature>
<keyword evidence="3" id="KW-1185">Reference proteome</keyword>
<accession>A0AAD4DBB3</accession>
<reference evidence="2" key="1">
    <citation type="journal article" date="2020" name="Fungal Divers.">
        <title>Resolving the Mortierellaceae phylogeny through synthesis of multi-gene phylogenetics and phylogenomics.</title>
        <authorList>
            <person name="Vandepol N."/>
            <person name="Liber J."/>
            <person name="Desiro A."/>
            <person name="Na H."/>
            <person name="Kennedy M."/>
            <person name="Barry K."/>
            <person name="Grigoriev I.V."/>
            <person name="Miller A.N."/>
            <person name="O'Donnell K."/>
            <person name="Stajich J.E."/>
            <person name="Bonito G."/>
        </authorList>
    </citation>
    <scope>NUCLEOTIDE SEQUENCE</scope>
    <source>
        <strain evidence="2">NRRL 28262</strain>
    </source>
</reference>
<dbReference type="Proteomes" id="UP001194580">
    <property type="component" value="Unassembled WGS sequence"/>
</dbReference>
<feature type="region of interest" description="Disordered" evidence="1">
    <location>
        <begin position="1"/>
        <end position="24"/>
    </location>
</feature>
<dbReference type="AlphaFoldDB" id="A0AAD4DBB3"/>
<proteinExistence type="predicted"/>
<evidence type="ECO:0000313" key="2">
    <source>
        <dbReference type="EMBL" id="KAG0272328.1"/>
    </source>
</evidence>
<evidence type="ECO:0000313" key="3">
    <source>
        <dbReference type="Proteomes" id="UP001194580"/>
    </source>
</evidence>
<gene>
    <name evidence="2" type="ORF">BGZ95_011929</name>
</gene>
<evidence type="ECO:0000256" key="1">
    <source>
        <dbReference type="SAM" id="MobiDB-lite"/>
    </source>
</evidence>
<name>A0AAD4DBB3_9FUNG</name>
<protein>
    <submittedName>
        <fullName evidence="2">Uncharacterized protein</fullName>
    </submittedName>
</protein>
<sequence>LPSHPIQGTATEQTQQGQALHHQQPVVMNSSECSELLFLQALMSPSNELPWDPTQARTSSAGAARSKVHGCDHKWRSKRDYHGCDHKWKSRRNIYACDRK</sequence>
<feature type="non-terminal residue" evidence="2">
    <location>
        <position position="100"/>
    </location>
</feature>
<comment type="caution">
    <text evidence="2">The sequence shown here is derived from an EMBL/GenBank/DDBJ whole genome shotgun (WGS) entry which is preliminary data.</text>
</comment>